<dbReference type="PANTHER" id="PTHR46419:SF10">
    <property type="entry name" value="ARF GTPASE ACTIVATING PROTEIN"/>
    <property type="match status" value="1"/>
</dbReference>
<keyword evidence="3" id="KW-1185">Reference proteome</keyword>
<name>A0A9K3IWU8_HELAN</name>
<reference evidence="2" key="1">
    <citation type="journal article" date="2017" name="Nature">
        <title>The sunflower genome provides insights into oil metabolism, flowering and Asterid evolution.</title>
        <authorList>
            <person name="Badouin H."/>
            <person name="Gouzy J."/>
            <person name="Grassa C.J."/>
            <person name="Murat F."/>
            <person name="Staton S.E."/>
            <person name="Cottret L."/>
            <person name="Lelandais-Briere C."/>
            <person name="Owens G.L."/>
            <person name="Carrere S."/>
            <person name="Mayjonade B."/>
            <person name="Legrand L."/>
            <person name="Gill N."/>
            <person name="Kane N.C."/>
            <person name="Bowers J.E."/>
            <person name="Hubner S."/>
            <person name="Bellec A."/>
            <person name="Berard A."/>
            <person name="Berges H."/>
            <person name="Blanchet N."/>
            <person name="Boniface M.C."/>
            <person name="Brunel D."/>
            <person name="Catrice O."/>
            <person name="Chaidir N."/>
            <person name="Claudel C."/>
            <person name="Donnadieu C."/>
            <person name="Faraut T."/>
            <person name="Fievet G."/>
            <person name="Helmstetter N."/>
            <person name="King M."/>
            <person name="Knapp S.J."/>
            <person name="Lai Z."/>
            <person name="Le Paslier M.C."/>
            <person name="Lippi Y."/>
            <person name="Lorenzon L."/>
            <person name="Mandel J.R."/>
            <person name="Marage G."/>
            <person name="Marchand G."/>
            <person name="Marquand E."/>
            <person name="Bret-Mestries E."/>
            <person name="Morien E."/>
            <person name="Nambeesan S."/>
            <person name="Nguyen T."/>
            <person name="Pegot-Espagnet P."/>
            <person name="Pouilly N."/>
            <person name="Raftis F."/>
            <person name="Sallet E."/>
            <person name="Schiex T."/>
            <person name="Thomas J."/>
            <person name="Vandecasteele C."/>
            <person name="Vares D."/>
            <person name="Vear F."/>
            <person name="Vautrin S."/>
            <person name="Crespi M."/>
            <person name="Mangin B."/>
            <person name="Burke J.M."/>
            <person name="Salse J."/>
            <person name="Munos S."/>
            <person name="Vincourt P."/>
            <person name="Rieseberg L.H."/>
            <person name="Langlade N.B."/>
        </authorList>
    </citation>
    <scope>NUCLEOTIDE SEQUENCE</scope>
    <source>
        <tissue evidence="2">Leaves</tissue>
    </source>
</reference>
<feature type="compositionally biased region" description="Basic and acidic residues" evidence="1">
    <location>
        <begin position="80"/>
        <end position="90"/>
    </location>
</feature>
<proteinExistence type="predicted"/>
<protein>
    <submittedName>
        <fullName evidence="2">Uncharacterized protein</fullName>
    </submittedName>
</protein>
<dbReference type="PANTHER" id="PTHR46419">
    <property type="entry name" value="ADP-RIBOSYLATION FACTOR GTPASE-ACTIVATING PROTEIN AGD5"/>
    <property type="match status" value="1"/>
</dbReference>
<evidence type="ECO:0000256" key="1">
    <source>
        <dbReference type="SAM" id="MobiDB-lite"/>
    </source>
</evidence>
<dbReference type="AlphaFoldDB" id="A0A9K3IWU8"/>
<evidence type="ECO:0000313" key="2">
    <source>
        <dbReference type="EMBL" id="KAF5804314.1"/>
    </source>
</evidence>
<gene>
    <name evidence="2" type="ORF">HanXRQr2_Chr05g0195651</name>
</gene>
<dbReference type="GO" id="GO:0005096">
    <property type="term" value="F:GTPase activator activity"/>
    <property type="evidence" value="ECO:0007669"/>
    <property type="project" value="InterPro"/>
</dbReference>
<reference evidence="2" key="2">
    <citation type="submission" date="2020-06" db="EMBL/GenBank/DDBJ databases">
        <title>Helianthus annuus Genome sequencing and assembly Release 2.</title>
        <authorList>
            <person name="Gouzy J."/>
            <person name="Langlade N."/>
            <person name="Munos S."/>
        </authorList>
    </citation>
    <scope>NUCLEOTIDE SEQUENCE</scope>
    <source>
        <tissue evidence="2">Leaves</tissue>
    </source>
</reference>
<dbReference type="EMBL" id="MNCJ02000320">
    <property type="protein sequence ID" value="KAF5804314.1"/>
    <property type="molecule type" value="Genomic_DNA"/>
</dbReference>
<dbReference type="InterPro" id="IPR044520">
    <property type="entry name" value="ARF_GAP_AGD5/15"/>
</dbReference>
<accession>A0A9K3IWU8</accession>
<feature type="compositionally biased region" description="Polar residues" evidence="1">
    <location>
        <begin position="68"/>
        <end position="79"/>
    </location>
</feature>
<sequence length="210" mass="24042">MLDYFDLFNIFFRIFNVANYRLFVCFRLRVGKGLSKNCKAQKLASFTFVRRYGEKRWAARDQRPISPSRFQENKASTQWQEHESSTSDNKKRFHSFKTQSTKSNIFTTKISLPVPPKALEPVVRKAESAVVSIDNVNEAAEVVSPKVEVATDLFDMLSMDVDPVKNGSKATPVDHLWAGFECTSRVTLRCNLMCINKSQVMISFFLTYGN</sequence>
<comment type="caution">
    <text evidence="2">The sequence shown here is derived from an EMBL/GenBank/DDBJ whole genome shotgun (WGS) entry which is preliminary data.</text>
</comment>
<organism evidence="2 3">
    <name type="scientific">Helianthus annuus</name>
    <name type="common">Common sunflower</name>
    <dbReference type="NCBI Taxonomy" id="4232"/>
    <lineage>
        <taxon>Eukaryota</taxon>
        <taxon>Viridiplantae</taxon>
        <taxon>Streptophyta</taxon>
        <taxon>Embryophyta</taxon>
        <taxon>Tracheophyta</taxon>
        <taxon>Spermatophyta</taxon>
        <taxon>Magnoliopsida</taxon>
        <taxon>eudicotyledons</taxon>
        <taxon>Gunneridae</taxon>
        <taxon>Pentapetalae</taxon>
        <taxon>asterids</taxon>
        <taxon>campanulids</taxon>
        <taxon>Asterales</taxon>
        <taxon>Asteraceae</taxon>
        <taxon>Asteroideae</taxon>
        <taxon>Heliantheae alliance</taxon>
        <taxon>Heliantheae</taxon>
        <taxon>Helianthus</taxon>
    </lineage>
</organism>
<dbReference type="Gramene" id="mRNA:HanXRQr2_Chr05g0195651">
    <property type="protein sequence ID" value="mRNA:HanXRQr2_Chr05g0195651"/>
    <property type="gene ID" value="HanXRQr2_Chr05g0195651"/>
</dbReference>
<feature type="region of interest" description="Disordered" evidence="1">
    <location>
        <begin position="59"/>
        <end position="93"/>
    </location>
</feature>
<evidence type="ECO:0000313" key="3">
    <source>
        <dbReference type="Proteomes" id="UP000215914"/>
    </source>
</evidence>
<dbReference type="Proteomes" id="UP000215914">
    <property type="component" value="Unassembled WGS sequence"/>
</dbReference>